<reference evidence="1 2" key="1">
    <citation type="journal article" date="2019" name="Environ. Microbiol.">
        <title>Species interactions and distinct microbial communities in high Arctic permafrost affected cryosols are associated with the CH4 and CO2 gas fluxes.</title>
        <authorList>
            <person name="Altshuler I."/>
            <person name="Hamel J."/>
            <person name="Turney S."/>
            <person name="Magnuson E."/>
            <person name="Levesque R."/>
            <person name="Greer C."/>
            <person name="Whyte L.G."/>
        </authorList>
    </citation>
    <scope>NUCLEOTIDE SEQUENCE [LARGE SCALE GENOMIC DNA]</scope>
    <source>
        <strain evidence="1 2">S9.3B</strain>
    </source>
</reference>
<sequence length="49" mass="5345">MRLISGWQACPNACCTSCRTPLLFRPASRRSRCSQTWSHAGASEKSGTS</sequence>
<evidence type="ECO:0000313" key="2">
    <source>
        <dbReference type="Proteomes" id="UP000317078"/>
    </source>
</evidence>
<dbReference type="Proteomes" id="UP000317078">
    <property type="component" value="Unassembled WGS sequence"/>
</dbReference>
<gene>
    <name evidence="1" type="ORF">EAH89_25195</name>
</gene>
<protein>
    <submittedName>
        <fullName evidence="1">Uncharacterized protein</fullName>
    </submittedName>
</protein>
<evidence type="ECO:0000313" key="1">
    <source>
        <dbReference type="EMBL" id="TPG46030.1"/>
    </source>
</evidence>
<dbReference type="EMBL" id="RCZP01000042">
    <property type="protein sequence ID" value="TPG46030.1"/>
    <property type="molecule type" value="Genomic_DNA"/>
</dbReference>
<dbReference type="AlphaFoldDB" id="A0A502F9I0"/>
<dbReference type="NCBIfam" id="TIGR01053">
    <property type="entry name" value="LSD1"/>
    <property type="match status" value="1"/>
</dbReference>
<accession>A0A502F9I0</accession>
<comment type="caution">
    <text evidence="1">The sequence shown here is derived from an EMBL/GenBank/DDBJ whole genome shotgun (WGS) entry which is preliminary data.</text>
</comment>
<organism evidence="1 2">
    <name type="scientific">Muricoccus nepalensis</name>
    <dbReference type="NCBI Taxonomy" id="1854500"/>
    <lineage>
        <taxon>Bacteria</taxon>
        <taxon>Pseudomonadati</taxon>
        <taxon>Pseudomonadota</taxon>
        <taxon>Alphaproteobacteria</taxon>
        <taxon>Acetobacterales</taxon>
        <taxon>Roseomonadaceae</taxon>
        <taxon>Muricoccus</taxon>
    </lineage>
</organism>
<keyword evidence="2" id="KW-1185">Reference proteome</keyword>
<proteinExistence type="predicted"/>
<name>A0A502F9I0_9PROT</name>